<reference evidence="3 4" key="1">
    <citation type="submission" date="2019-05" db="EMBL/GenBank/DDBJ databases">
        <title>Draft genome sequence of Actinomadura sp. 14C53.</title>
        <authorList>
            <person name="Saricaoglu S."/>
            <person name="Isik K."/>
        </authorList>
    </citation>
    <scope>NUCLEOTIDE SEQUENCE [LARGE SCALE GENOMIC DNA]</scope>
    <source>
        <strain evidence="3 4">14C53</strain>
    </source>
</reference>
<dbReference type="InterPro" id="IPR010982">
    <property type="entry name" value="Lambda_DNA-bd_dom_sf"/>
</dbReference>
<feature type="compositionally biased region" description="Basic and acidic residues" evidence="1">
    <location>
        <begin position="9"/>
        <end position="22"/>
    </location>
</feature>
<dbReference type="AlphaFoldDB" id="A0A5C4J579"/>
<protein>
    <submittedName>
        <fullName evidence="3">Helix-turn-helix domain-containing protein</fullName>
    </submittedName>
</protein>
<dbReference type="SUPFAM" id="SSF47413">
    <property type="entry name" value="lambda repressor-like DNA-binding domains"/>
    <property type="match status" value="1"/>
</dbReference>
<feature type="region of interest" description="Disordered" evidence="1">
    <location>
        <begin position="64"/>
        <end position="84"/>
    </location>
</feature>
<name>A0A5C4J579_9ACTN</name>
<dbReference type="Gene3D" id="3.90.1570.10">
    <property type="entry name" value="tt1808, chain A"/>
    <property type="match status" value="1"/>
</dbReference>
<feature type="compositionally biased region" description="Polar residues" evidence="1">
    <location>
        <begin position="248"/>
        <end position="268"/>
    </location>
</feature>
<evidence type="ECO:0000256" key="1">
    <source>
        <dbReference type="SAM" id="MobiDB-lite"/>
    </source>
</evidence>
<feature type="region of interest" description="Disordered" evidence="1">
    <location>
        <begin position="337"/>
        <end position="381"/>
    </location>
</feature>
<dbReference type="Pfam" id="PF05685">
    <property type="entry name" value="Uma2"/>
    <property type="match status" value="1"/>
</dbReference>
<feature type="region of interest" description="Disordered" evidence="1">
    <location>
        <begin position="1"/>
        <end position="22"/>
    </location>
</feature>
<dbReference type="PROSITE" id="PS50943">
    <property type="entry name" value="HTH_CROC1"/>
    <property type="match status" value="1"/>
</dbReference>
<dbReference type="Proteomes" id="UP000309174">
    <property type="component" value="Unassembled WGS sequence"/>
</dbReference>
<dbReference type="InterPro" id="IPR011335">
    <property type="entry name" value="Restrct_endonuc-II-like"/>
</dbReference>
<feature type="region of interest" description="Disordered" evidence="1">
    <location>
        <begin position="220"/>
        <end position="268"/>
    </location>
</feature>
<dbReference type="EMBL" id="VCKW01000173">
    <property type="protein sequence ID" value="TMQ92134.1"/>
    <property type="molecule type" value="Genomic_DNA"/>
</dbReference>
<dbReference type="InterPro" id="IPR012296">
    <property type="entry name" value="Nuclease_put_TT1808"/>
</dbReference>
<evidence type="ECO:0000313" key="3">
    <source>
        <dbReference type="EMBL" id="TMQ92134.1"/>
    </source>
</evidence>
<evidence type="ECO:0000313" key="4">
    <source>
        <dbReference type="Proteomes" id="UP000309174"/>
    </source>
</evidence>
<dbReference type="OrthoDB" id="3423889at2"/>
<organism evidence="3 4">
    <name type="scientific">Actinomadura soli</name>
    <dbReference type="NCBI Taxonomy" id="2508997"/>
    <lineage>
        <taxon>Bacteria</taxon>
        <taxon>Bacillati</taxon>
        <taxon>Actinomycetota</taxon>
        <taxon>Actinomycetes</taxon>
        <taxon>Streptosporangiales</taxon>
        <taxon>Thermomonosporaceae</taxon>
        <taxon>Actinomadura</taxon>
    </lineage>
</organism>
<dbReference type="InterPro" id="IPR008538">
    <property type="entry name" value="Uma2"/>
</dbReference>
<proteinExistence type="predicted"/>
<dbReference type="Pfam" id="PF01381">
    <property type="entry name" value="HTH_3"/>
    <property type="match status" value="1"/>
</dbReference>
<accession>A0A5C4J579</accession>
<gene>
    <name evidence="3" type="ORF">ETD83_28005</name>
</gene>
<dbReference type="GO" id="GO:0003677">
    <property type="term" value="F:DNA binding"/>
    <property type="evidence" value="ECO:0007669"/>
    <property type="project" value="InterPro"/>
</dbReference>
<dbReference type="SUPFAM" id="SSF52980">
    <property type="entry name" value="Restriction endonuclease-like"/>
    <property type="match status" value="1"/>
</dbReference>
<dbReference type="SMART" id="SM00530">
    <property type="entry name" value="HTH_XRE"/>
    <property type="match status" value="1"/>
</dbReference>
<keyword evidence="4" id="KW-1185">Reference proteome</keyword>
<dbReference type="Gene3D" id="1.10.260.40">
    <property type="entry name" value="lambda repressor-like DNA-binding domains"/>
    <property type="match status" value="1"/>
</dbReference>
<dbReference type="CDD" id="cd00093">
    <property type="entry name" value="HTH_XRE"/>
    <property type="match status" value="1"/>
</dbReference>
<dbReference type="InterPro" id="IPR001387">
    <property type="entry name" value="Cro/C1-type_HTH"/>
</dbReference>
<feature type="compositionally biased region" description="Basic and acidic residues" evidence="1">
    <location>
        <begin position="340"/>
        <end position="349"/>
    </location>
</feature>
<evidence type="ECO:0000259" key="2">
    <source>
        <dbReference type="PROSITE" id="PS50943"/>
    </source>
</evidence>
<comment type="caution">
    <text evidence="3">The sequence shown here is derived from an EMBL/GenBank/DDBJ whole genome shotgun (WGS) entry which is preliminary data.</text>
</comment>
<dbReference type="CDD" id="cd06260">
    <property type="entry name" value="DUF820-like"/>
    <property type="match status" value="1"/>
</dbReference>
<feature type="domain" description="HTH cro/C1-type" evidence="2">
    <location>
        <begin position="38"/>
        <end position="74"/>
    </location>
</feature>
<sequence length="404" mass="44942">MTGHTNWRTYREKRLREDAAPHPEYEQAGLDLRLGDMIRERRIELGLTQAVVAERAGITQPALSRIEGGGGIPTDEESMSEGRGTRAYDRLRPTAVTIMESLEVPGVELDDHGVHVLMGPSNRHALAVSHLQRQLQPQLARDVLAHAGTPEIDDPTTGRIRRPDLVVIPLAALERPGDTYLRPRDLKLVAEVVSDFNSENTYVRKAIDYPAMGIPTTSSSIRASRRWRSLPTPGRPRRGRATAHATTMCSATRSTRADTPSTAVRSYPTRTTTRDLRVWGKSATSPKRSACPTPPRGRMVRILPGRIRPAARPSCRPDRPDPALRDQGQRLVRARPWLHPGDDRHRGPVDARLAVPRRPVDPRTSRVPRPDGAPLTYQVPGNIRRLRWRPITSAADPASPHTAR</sequence>
<feature type="region of interest" description="Disordered" evidence="1">
    <location>
        <begin position="280"/>
        <end position="299"/>
    </location>
</feature>